<evidence type="ECO:0000313" key="1">
    <source>
        <dbReference type="EMBL" id="KZV96240.1"/>
    </source>
</evidence>
<reference evidence="1 2" key="1">
    <citation type="journal article" date="2016" name="Mol. Biol. Evol.">
        <title>Comparative Genomics of Early-Diverging Mushroom-Forming Fungi Provides Insights into the Origins of Lignocellulose Decay Capabilities.</title>
        <authorList>
            <person name="Nagy L.G."/>
            <person name="Riley R."/>
            <person name="Tritt A."/>
            <person name="Adam C."/>
            <person name="Daum C."/>
            <person name="Floudas D."/>
            <person name="Sun H."/>
            <person name="Yadav J.S."/>
            <person name="Pangilinan J."/>
            <person name="Larsson K.H."/>
            <person name="Matsuura K."/>
            <person name="Barry K."/>
            <person name="Labutti K."/>
            <person name="Kuo R."/>
            <person name="Ohm R.A."/>
            <person name="Bhattacharya S.S."/>
            <person name="Shirouzu T."/>
            <person name="Yoshinaga Y."/>
            <person name="Martin F.M."/>
            <person name="Grigoriev I.V."/>
            <person name="Hibbett D.S."/>
        </authorList>
    </citation>
    <scope>NUCLEOTIDE SEQUENCE [LARGE SCALE GENOMIC DNA]</scope>
    <source>
        <strain evidence="1 2">HHB12029</strain>
    </source>
</reference>
<gene>
    <name evidence="1" type="ORF">EXIGLDRAFT_733602</name>
</gene>
<proteinExistence type="predicted"/>
<evidence type="ECO:0000313" key="2">
    <source>
        <dbReference type="Proteomes" id="UP000077266"/>
    </source>
</evidence>
<sequence length="63" mass="6268">MDYGFPVPTVPPADGGALGLTSDGPVLSLWAPVAPTTPMVPPTPPNSPAAIVPTQVFTAARAS</sequence>
<dbReference type="InParanoid" id="A0A165KF38"/>
<organism evidence="1 2">
    <name type="scientific">Exidia glandulosa HHB12029</name>
    <dbReference type="NCBI Taxonomy" id="1314781"/>
    <lineage>
        <taxon>Eukaryota</taxon>
        <taxon>Fungi</taxon>
        <taxon>Dikarya</taxon>
        <taxon>Basidiomycota</taxon>
        <taxon>Agaricomycotina</taxon>
        <taxon>Agaricomycetes</taxon>
        <taxon>Auriculariales</taxon>
        <taxon>Exidiaceae</taxon>
        <taxon>Exidia</taxon>
    </lineage>
</organism>
<protein>
    <submittedName>
        <fullName evidence="1">Uncharacterized protein</fullName>
    </submittedName>
</protein>
<accession>A0A165KF38</accession>
<dbReference type="Proteomes" id="UP000077266">
    <property type="component" value="Unassembled WGS sequence"/>
</dbReference>
<dbReference type="AlphaFoldDB" id="A0A165KF38"/>
<name>A0A165KF38_EXIGL</name>
<keyword evidence="2" id="KW-1185">Reference proteome</keyword>
<dbReference type="EMBL" id="KV425945">
    <property type="protein sequence ID" value="KZV96240.1"/>
    <property type="molecule type" value="Genomic_DNA"/>
</dbReference>